<dbReference type="PANTHER" id="PTHR42966:SF1">
    <property type="entry name" value="SIALIC ACID SYNTHASE"/>
    <property type="match status" value="1"/>
</dbReference>
<dbReference type="InterPro" id="IPR020007">
    <property type="entry name" value="NeuB/NeuA"/>
</dbReference>
<protein>
    <submittedName>
        <fullName evidence="2">N-acetyl neuramic acid synthetase NeuB</fullName>
    </submittedName>
</protein>
<feature type="domain" description="AFP-like" evidence="1">
    <location>
        <begin position="286"/>
        <end position="344"/>
    </location>
</feature>
<dbReference type="Pfam" id="PF03102">
    <property type="entry name" value="NeuB"/>
    <property type="match status" value="1"/>
</dbReference>
<evidence type="ECO:0000313" key="3">
    <source>
        <dbReference type="Proteomes" id="UP000031672"/>
    </source>
</evidence>
<accession>A0A0C2KG61</accession>
<proteinExistence type="predicted"/>
<dbReference type="InterPro" id="IPR051690">
    <property type="entry name" value="PseI-like"/>
</dbReference>
<dbReference type="InterPro" id="IPR013132">
    <property type="entry name" value="PseI/NeuA/B-like_N"/>
</dbReference>
<organism evidence="2 3">
    <name type="scientific">Vibrio renipiscarius</name>
    <dbReference type="NCBI Taxonomy" id="1461322"/>
    <lineage>
        <taxon>Bacteria</taxon>
        <taxon>Pseudomonadati</taxon>
        <taxon>Pseudomonadota</taxon>
        <taxon>Gammaproteobacteria</taxon>
        <taxon>Vibrionales</taxon>
        <taxon>Vibrionaceae</taxon>
        <taxon>Vibrio</taxon>
    </lineage>
</organism>
<dbReference type="Gene3D" id="3.20.20.70">
    <property type="entry name" value="Aldolase class I"/>
    <property type="match status" value="1"/>
</dbReference>
<dbReference type="InterPro" id="IPR036732">
    <property type="entry name" value="AFP_Neu5c_C_sf"/>
</dbReference>
<dbReference type="InterPro" id="IPR013974">
    <property type="entry name" value="SAF"/>
</dbReference>
<dbReference type="InterPro" id="IPR013785">
    <property type="entry name" value="Aldolase_TIM"/>
</dbReference>
<dbReference type="SMART" id="SM00858">
    <property type="entry name" value="SAF"/>
    <property type="match status" value="1"/>
</dbReference>
<dbReference type="Pfam" id="PF08666">
    <property type="entry name" value="SAF"/>
    <property type="match status" value="1"/>
</dbReference>
<keyword evidence="3" id="KW-1185">Reference proteome</keyword>
<dbReference type="PROSITE" id="PS50844">
    <property type="entry name" value="AFP_LIKE"/>
    <property type="match status" value="1"/>
</dbReference>
<evidence type="ECO:0000313" key="2">
    <source>
        <dbReference type="EMBL" id="KII81193.1"/>
    </source>
</evidence>
<dbReference type="RefSeq" id="WP_040987234.1">
    <property type="nucleotide sequence ID" value="NZ_JTKH01000005.1"/>
</dbReference>
<evidence type="ECO:0000259" key="1">
    <source>
        <dbReference type="PROSITE" id="PS50844"/>
    </source>
</evidence>
<dbReference type="SUPFAM" id="SSF51569">
    <property type="entry name" value="Aldolase"/>
    <property type="match status" value="1"/>
</dbReference>
<dbReference type="SUPFAM" id="SSF51269">
    <property type="entry name" value="AFP III-like domain"/>
    <property type="match status" value="1"/>
</dbReference>
<dbReference type="GO" id="GO:0016051">
    <property type="term" value="P:carbohydrate biosynthetic process"/>
    <property type="evidence" value="ECO:0007669"/>
    <property type="project" value="InterPro"/>
</dbReference>
<dbReference type="InterPro" id="IPR057736">
    <property type="entry name" value="SAF_PseI/NeuA/NeuB"/>
</dbReference>
<sequence>MNKIYIVAEIGCNHNGDFHLAKKMVDEAKKSGVDAVKFQTFKADQLISKFAPKAEYQIKVTGNDESQLEMTRKLELPYDEFIKLEEYAKEIGLDVFSTPFDFDSIDFLASREQKTWKIPSGELLNLPYLEKIARLPIADKEIVISTGMATVEEIQLALDVLAKNGIKPEDITILHCNTEYPTPFEDVNLNSIAGFKENFKKYKIGFSDHSPGYFAGIASVPYGITFIEKHFTLDKSFHGPDHKASVTPEELTLLCQGIRAIEQALGSHNKLVTNSERKNKIVARKSIVAKFDIKKGDVFTLDNITTKRPGNGISPMSWYEVLGKTAEQDFSEDQLIAHSEFVAQEV</sequence>
<name>A0A0C2NZX9_9VIBR</name>
<dbReference type="GO" id="GO:0047444">
    <property type="term" value="F:N-acylneuraminate-9-phosphate synthase activity"/>
    <property type="evidence" value="ECO:0007669"/>
    <property type="project" value="TreeGrafter"/>
</dbReference>
<dbReference type="NCBIfam" id="TIGR03569">
    <property type="entry name" value="NeuB_NnaB"/>
    <property type="match status" value="1"/>
</dbReference>
<dbReference type="STRING" id="1461322.OJ16_02785"/>
<reference evidence="2 3" key="1">
    <citation type="submission" date="2014-11" db="EMBL/GenBank/DDBJ databases">
        <title>Draft Genome Sequence of Vibrio piscirenalis strains CECT 8603T and CECT 8604, two marine Gammaproteobacterium isolated from cultured gilthead sea bream (Sparus aurata).</title>
        <authorList>
            <person name="Arahal D.R."/>
            <person name="Rodrigo-Torres L."/>
            <person name="Lucena T."/>
            <person name="Pujalte M.J."/>
        </authorList>
    </citation>
    <scope>NUCLEOTIDE SEQUENCE [LARGE SCALE GENOMIC DNA]</scope>
    <source>
        <strain evidence="2 3">DCR 1-4-2</strain>
    </source>
</reference>
<accession>A0A0C2NZX9</accession>
<dbReference type="EMBL" id="JTKH01000005">
    <property type="protein sequence ID" value="KII81193.1"/>
    <property type="molecule type" value="Genomic_DNA"/>
</dbReference>
<comment type="caution">
    <text evidence="2">The sequence shown here is derived from an EMBL/GenBank/DDBJ whole genome shotgun (WGS) entry which is preliminary data.</text>
</comment>
<dbReference type="Proteomes" id="UP000031672">
    <property type="component" value="Unassembled WGS sequence"/>
</dbReference>
<gene>
    <name evidence="2" type="ORF">OJ16_02785</name>
</gene>
<dbReference type="InterPro" id="IPR006190">
    <property type="entry name" value="SAF_AFP_Neu5Ac"/>
</dbReference>
<dbReference type="CDD" id="cd11615">
    <property type="entry name" value="SAF_NeuB_like"/>
    <property type="match status" value="1"/>
</dbReference>
<dbReference type="Gene3D" id="3.90.1210.10">
    <property type="entry name" value="Antifreeze-like/N-acetylneuraminic acid synthase C-terminal domain"/>
    <property type="match status" value="1"/>
</dbReference>
<dbReference type="OrthoDB" id="9781701at2"/>
<dbReference type="AlphaFoldDB" id="A0A0C2NZX9"/>
<dbReference type="PANTHER" id="PTHR42966">
    <property type="entry name" value="N-ACETYLNEURAMINATE SYNTHASE"/>
    <property type="match status" value="1"/>
</dbReference>